<feature type="compositionally biased region" description="Polar residues" evidence="5">
    <location>
        <begin position="115"/>
        <end position="140"/>
    </location>
</feature>
<name>A0ABM3NWV4_ACIJB</name>
<dbReference type="Pfam" id="PF02208">
    <property type="entry name" value="Sorb"/>
    <property type="match status" value="1"/>
</dbReference>
<dbReference type="SMART" id="SM00326">
    <property type="entry name" value="SH3"/>
    <property type="match status" value="3"/>
</dbReference>
<evidence type="ECO:0000259" key="7">
    <source>
        <dbReference type="PROSITE" id="PS50831"/>
    </source>
</evidence>
<proteinExistence type="predicted"/>
<dbReference type="PROSITE" id="PS50002">
    <property type="entry name" value="SH3"/>
    <property type="match status" value="3"/>
</dbReference>
<gene>
    <name evidence="9" type="primary">SORBS1</name>
</gene>
<evidence type="ECO:0000259" key="6">
    <source>
        <dbReference type="PROSITE" id="PS50002"/>
    </source>
</evidence>
<feature type="region of interest" description="Disordered" evidence="5">
    <location>
        <begin position="242"/>
        <end position="379"/>
    </location>
</feature>
<feature type="domain" description="SH3" evidence="6">
    <location>
        <begin position="630"/>
        <end position="689"/>
    </location>
</feature>
<feature type="region of interest" description="Disordered" evidence="5">
    <location>
        <begin position="781"/>
        <end position="805"/>
    </location>
</feature>
<dbReference type="Proteomes" id="UP001652583">
    <property type="component" value="Chromosome D2"/>
</dbReference>
<dbReference type="PROSITE" id="PS50831">
    <property type="entry name" value="SOHO"/>
    <property type="match status" value="1"/>
</dbReference>
<feature type="compositionally biased region" description="Basic and acidic residues" evidence="5">
    <location>
        <begin position="191"/>
        <end position="202"/>
    </location>
</feature>
<feature type="compositionally biased region" description="Basic and acidic residues" evidence="5">
    <location>
        <begin position="1025"/>
        <end position="1043"/>
    </location>
</feature>
<evidence type="ECO:0000256" key="3">
    <source>
        <dbReference type="ARBA" id="ARBA00022949"/>
    </source>
</evidence>
<dbReference type="CDD" id="cd11916">
    <property type="entry name" value="SH3_Sorbs1_3"/>
    <property type="match status" value="1"/>
</dbReference>
<evidence type="ECO:0000313" key="9">
    <source>
        <dbReference type="RefSeq" id="XP_053063910.1"/>
    </source>
</evidence>
<evidence type="ECO:0000256" key="1">
    <source>
        <dbReference type="ARBA" id="ARBA00004282"/>
    </source>
</evidence>
<feature type="compositionally biased region" description="Low complexity" evidence="5">
    <location>
        <begin position="45"/>
        <end position="62"/>
    </location>
</feature>
<dbReference type="Gene3D" id="2.30.30.40">
    <property type="entry name" value="SH3 Domains"/>
    <property type="match status" value="3"/>
</dbReference>
<dbReference type="PRINTS" id="PR00452">
    <property type="entry name" value="SH3DOMAIN"/>
</dbReference>
<evidence type="ECO:0000256" key="2">
    <source>
        <dbReference type="ARBA" id="ARBA00022443"/>
    </source>
</evidence>
<evidence type="ECO:0000256" key="5">
    <source>
        <dbReference type="SAM" id="MobiDB-lite"/>
    </source>
</evidence>
<dbReference type="PANTHER" id="PTHR14167:SF64">
    <property type="entry name" value="SORBIN AND SH3 DOMAIN-CONTAINING PROTEIN 1"/>
    <property type="match status" value="1"/>
</dbReference>
<evidence type="ECO:0000256" key="4">
    <source>
        <dbReference type="PROSITE-ProRule" id="PRU00192"/>
    </source>
</evidence>
<dbReference type="SMART" id="SM00459">
    <property type="entry name" value="Sorb"/>
    <property type="match status" value="1"/>
</dbReference>
<dbReference type="SUPFAM" id="SSF50044">
    <property type="entry name" value="SH3-domain"/>
    <property type="match status" value="3"/>
</dbReference>
<protein>
    <submittedName>
        <fullName evidence="9">Sorbin and SH3 domain-containing protein 1 isoform X20</fullName>
    </submittedName>
</protein>
<feature type="region of interest" description="Disordered" evidence="5">
    <location>
        <begin position="871"/>
        <end position="985"/>
    </location>
</feature>
<feature type="domain" description="SH3" evidence="6">
    <location>
        <begin position="1112"/>
        <end position="1173"/>
    </location>
</feature>
<dbReference type="Pfam" id="PF07653">
    <property type="entry name" value="SH3_2"/>
    <property type="match status" value="1"/>
</dbReference>
<evidence type="ECO:0000313" key="8">
    <source>
        <dbReference type="Proteomes" id="UP001652583"/>
    </source>
</evidence>
<feature type="compositionally biased region" description="Polar residues" evidence="5">
    <location>
        <begin position="74"/>
        <end position="88"/>
    </location>
</feature>
<dbReference type="CDD" id="cd11919">
    <property type="entry name" value="SH3_Sorbs1_1"/>
    <property type="match status" value="1"/>
</dbReference>
<feature type="region of interest" description="Disordered" evidence="5">
    <location>
        <begin position="1005"/>
        <end position="1046"/>
    </location>
</feature>
<feature type="region of interest" description="Disordered" evidence="5">
    <location>
        <begin position="1083"/>
        <end position="1110"/>
    </location>
</feature>
<organism evidence="8 9">
    <name type="scientific">Acinonyx jubatus</name>
    <name type="common">Cheetah</name>
    <dbReference type="NCBI Taxonomy" id="32536"/>
    <lineage>
        <taxon>Eukaryota</taxon>
        <taxon>Metazoa</taxon>
        <taxon>Chordata</taxon>
        <taxon>Craniata</taxon>
        <taxon>Vertebrata</taxon>
        <taxon>Euteleostomi</taxon>
        <taxon>Mammalia</taxon>
        <taxon>Eutheria</taxon>
        <taxon>Laurasiatheria</taxon>
        <taxon>Carnivora</taxon>
        <taxon>Feliformia</taxon>
        <taxon>Felidae</taxon>
        <taxon>Felinae</taxon>
        <taxon>Acinonyx</taxon>
    </lineage>
</organism>
<keyword evidence="8" id="KW-1185">Reference proteome</keyword>
<feature type="compositionally biased region" description="Basic and acidic residues" evidence="5">
    <location>
        <begin position="1005"/>
        <end position="1014"/>
    </location>
</feature>
<dbReference type="PRINTS" id="PR00499">
    <property type="entry name" value="P67PHOX"/>
</dbReference>
<dbReference type="Pfam" id="PF00018">
    <property type="entry name" value="SH3_1"/>
    <property type="match status" value="1"/>
</dbReference>
<feature type="compositionally biased region" description="Polar residues" evidence="5">
    <location>
        <begin position="274"/>
        <end position="287"/>
    </location>
</feature>
<reference evidence="9" key="1">
    <citation type="submission" date="2025-08" db="UniProtKB">
        <authorList>
            <consortium name="RefSeq"/>
        </authorList>
    </citation>
    <scope>IDENTIFICATION</scope>
    <source>
        <tissue evidence="9">Blood</tissue>
    </source>
</reference>
<feature type="compositionally biased region" description="Low complexity" evidence="5">
    <location>
        <begin position="781"/>
        <end position="794"/>
    </location>
</feature>
<accession>A0ABM3NWV4</accession>
<feature type="domain" description="SoHo" evidence="7">
    <location>
        <begin position="203"/>
        <end position="306"/>
    </location>
</feature>
<keyword evidence="2 4" id="KW-0728">SH3 domain</keyword>
<feature type="region of interest" description="Disordered" evidence="5">
    <location>
        <begin position="530"/>
        <end position="555"/>
    </location>
</feature>
<feature type="region of interest" description="Disordered" evidence="5">
    <location>
        <begin position="1"/>
        <end position="140"/>
    </location>
</feature>
<dbReference type="InterPro" id="IPR001452">
    <property type="entry name" value="SH3_domain"/>
</dbReference>
<feature type="compositionally biased region" description="Basic and acidic residues" evidence="5">
    <location>
        <begin position="347"/>
        <end position="371"/>
    </location>
</feature>
<feature type="compositionally biased region" description="Basic and acidic residues" evidence="5">
    <location>
        <begin position="957"/>
        <end position="974"/>
    </location>
</feature>
<dbReference type="InterPro" id="IPR050384">
    <property type="entry name" value="Endophilin_SH3RF"/>
</dbReference>
<feature type="domain" description="SH3" evidence="6">
    <location>
        <begin position="704"/>
        <end position="765"/>
    </location>
</feature>
<feature type="compositionally biased region" description="Basic and acidic residues" evidence="5">
    <location>
        <begin position="63"/>
        <end position="73"/>
    </location>
</feature>
<keyword evidence="3" id="KW-0965">Cell junction</keyword>
<comment type="subcellular location">
    <subcellularLocation>
        <location evidence="1">Cell junction</location>
    </subcellularLocation>
</comment>
<feature type="compositionally biased region" description="Polar residues" evidence="5">
    <location>
        <begin position="1083"/>
        <end position="1102"/>
    </location>
</feature>
<dbReference type="InterPro" id="IPR035610">
    <property type="entry name" value="SORBS1_SH3_1"/>
</dbReference>
<dbReference type="Pfam" id="PF14604">
    <property type="entry name" value="SH3_9"/>
    <property type="match status" value="1"/>
</dbReference>
<dbReference type="InterPro" id="IPR035611">
    <property type="entry name" value="SORBS1_SH3_2"/>
</dbReference>
<dbReference type="InterPro" id="IPR035606">
    <property type="entry name" value="SORBS1_SH3"/>
</dbReference>
<feature type="region of interest" description="Disordered" evidence="5">
    <location>
        <begin position="154"/>
        <end position="227"/>
    </location>
</feature>
<dbReference type="PANTHER" id="PTHR14167">
    <property type="entry name" value="SH3 DOMAIN-CONTAINING"/>
    <property type="match status" value="1"/>
</dbReference>
<dbReference type="InterPro" id="IPR003127">
    <property type="entry name" value="SoHo_dom"/>
</dbReference>
<dbReference type="CDD" id="cd11922">
    <property type="entry name" value="SH3_Sorbs1_2"/>
    <property type="match status" value="1"/>
</dbReference>
<dbReference type="RefSeq" id="XP_053063910.1">
    <property type="nucleotide sequence ID" value="XM_053207935.1"/>
</dbReference>
<dbReference type="GeneID" id="106984799"/>
<sequence length="1173" mass="130422">MSSECDVGVSKAVVNGLAPGSNGQDKDMDPTKICTGKGAVTLRASSSYREVPSSSPTSPQETPQHESKPDEWRLSSNADANGNAQPSSLAAKGYRSVHPNLSSDKPQDSGPLLNEVSSSHAGTDSQISAPVSKPSSAYPSTTIVNPTIVLLQHNREQQKRLSSLSDPVSERRVGEQDLAPAQEKPSSPGRAPEKKAKDDSRRVAKSAQDLSDVSMDEVGIPLRNTERSKDWYKTMFKQIHKLNRDTPEENPYFPTYQFPELPEIQQNSEEDNPYTPTYQFPASTPSPKSEDDDSDLYSPRYSFSEDTKSPLSVPRSKSEMSYIDGEKVVKRSATLPLPTRSSSLKSSPERNDWEPPDKKVDTRKYRAEPKSIYDYQPGKSSVLTNEKMSRDISPEEIDLKNEPWYKFFSELEFGKPPPKKIWDYTPGDCSILPREDRKTNLETDLNLCPAELEADLENTETLNKAPGANLSQSSTVSPTPEISSELPGYIYSSNFHAVKRESDGAPGDLASLENERQIYKSVLEGGDIPLQGLSGLKRPSSSASTKDSESPRHFIPADYLESTEEFIRRRHDDKEKLLADQRRLKREQEEADIAARRHTGVIPTHHQFITNERFGDLLNIDDTAKRKSGSEMRPARAKFDFKAQTLKELPLQKGDIVYIYKQIDQNWYEGEHHGRVGIFPRTYIELLPPAEKAQPKKLAPVQVLEYGEAIAKFNFNGDTQVEMSFRKGERIALLRQVDENWYEGRIPGTSRQGIFPITYVDVIKRPLVKNPVDYIDLPFSSSPSRSATASPQSPGHSQLLMPAPSSLPHPHRALSPEMHAVTSEWISLTVGVPGRRSLALTPPLPPLPETSIYNTDHLASWARPGPSLSLSLPRSSWADRSTPRSLTSPLALPPPHKASSLVPGAPASLHINGDSGIHVPPSGVRPESFSRPLPGSSDRVISELSDAFSSQGKRQLRREERGQCERRAEREAGDRCPGAPKISKKSCLRPSDVVRCLSAEQRLSDLHVPEESRPSKPLGSPFPGREAEQTEPRRGGEQAERRAAGSAVSQEAVCNEIINIAEKSVHYCSTVSHPLDFHHKVSPSDNKSSLIISQQPQAQQRRVTPDRSHTSQDLFSYQALYSYIPQNDDELELRDGDIVDVMEKCDDGWFVGTSRRTRQFGTFPGNYVKPLYL</sequence>
<dbReference type="InterPro" id="IPR036028">
    <property type="entry name" value="SH3-like_dom_sf"/>
</dbReference>